<reference evidence="2 3" key="1">
    <citation type="submission" date="2020-08" db="EMBL/GenBank/DDBJ databases">
        <title>Genomic Encyclopedia of Type Strains, Phase IV (KMG-IV): sequencing the most valuable type-strain genomes for metagenomic binning, comparative biology and taxonomic classification.</title>
        <authorList>
            <person name="Goeker M."/>
        </authorList>
    </citation>
    <scope>NUCLEOTIDE SEQUENCE [LARGE SCALE GENOMIC DNA]</scope>
    <source>
        <strain evidence="2 3">DSM 103526</strain>
    </source>
</reference>
<accession>A0A841L3K4</accession>
<evidence type="ECO:0000256" key="1">
    <source>
        <dbReference type="SAM" id="Phobius"/>
    </source>
</evidence>
<dbReference type="RefSeq" id="WP_184313499.1">
    <property type="nucleotide sequence ID" value="NZ_JACHEN010000047.1"/>
</dbReference>
<protein>
    <submittedName>
        <fullName evidence="2">Uncharacterized protein</fullName>
    </submittedName>
</protein>
<dbReference type="EMBL" id="JACHEN010000047">
    <property type="protein sequence ID" value="MBB6218750.1"/>
    <property type="molecule type" value="Genomic_DNA"/>
</dbReference>
<keyword evidence="1" id="KW-0472">Membrane</keyword>
<gene>
    <name evidence="2" type="ORF">HNQ80_004925</name>
</gene>
<evidence type="ECO:0000313" key="3">
    <source>
        <dbReference type="Proteomes" id="UP000579281"/>
    </source>
</evidence>
<keyword evidence="1" id="KW-1133">Transmembrane helix</keyword>
<organism evidence="2 3">
    <name type="scientific">Anaerosolibacter carboniphilus</name>
    <dbReference type="NCBI Taxonomy" id="1417629"/>
    <lineage>
        <taxon>Bacteria</taxon>
        <taxon>Bacillati</taxon>
        <taxon>Bacillota</taxon>
        <taxon>Clostridia</taxon>
        <taxon>Peptostreptococcales</taxon>
        <taxon>Thermotaleaceae</taxon>
        <taxon>Anaerosolibacter</taxon>
    </lineage>
</organism>
<dbReference type="AlphaFoldDB" id="A0A841L3K4"/>
<keyword evidence="1" id="KW-0812">Transmembrane</keyword>
<keyword evidence="3" id="KW-1185">Reference proteome</keyword>
<feature type="transmembrane region" description="Helical" evidence="1">
    <location>
        <begin position="105"/>
        <end position="124"/>
    </location>
</feature>
<proteinExistence type="predicted"/>
<dbReference type="Proteomes" id="UP000579281">
    <property type="component" value="Unassembled WGS sequence"/>
</dbReference>
<sequence>MTKNDQSAYTLDLVMIPNDKMQEFNKFAEQYANVPDKYIWRELSRVKGEVSNEILAQHLKNLDALSKMEGFVTNDHRQRIEMVKSILTAETRTPRPSQQGTVDSAQFFGGSSLLLWFLILAAIWRRRFFFGGF</sequence>
<comment type="caution">
    <text evidence="2">The sequence shown here is derived from an EMBL/GenBank/DDBJ whole genome shotgun (WGS) entry which is preliminary data.</text>
</comment>
<evidence type="ECO:0000313" key="2">
    <source>
        <dbReference type="EMBL" id="MBB6218750.1"/>
    </source>
</evidence>
<name>A0A841L3K4_9FIRM</name>